<evidence type="ECO:0000256" key="4">
    <source>
        <dbReference type="ARBA" id="ARBA00022989"/>
    </source>
</evidence>
<keyword evidence="2" id="KW-1003">Cell membrane</keyword>
<keyword evidence="4 6" id="KW-1133">Transmembrane helix</keyword>
<dbReference type="InterPro" id="IPR018076">
    <property type="entry name" value="T2SS_GspF_dom"/>
</dbReference>
<accession>A0ABW2TFT4</accession>
<comment type="caution">
    <text evidence="8">The sequence shown here is derived from an EMBL/GenBank/DDBJ whole genome shotgun (WGS) entry which is preliminary data.</text>
</comment>
<dbReference type="Pfam" id="PF00482">
    <property type="entry name" value="T2SSF"/>
    <property type="match status" value="1"/>
</dbReference>
<evidence type="ECO:0000256" key="5">
    <source>
        <dbReference type="ARBA" id="ARBA00023136"/>
    </source>
</evidence>
<feature type="domain" description="Type II secretion system protein GspF" evidence="7">
    <location>
        <begin position="3"/>
        <end position="108"/>
    </location>
</feature>
<evidence type="ECO:0000313" key="9">
    <source>
        <dbReference type="Proteomes" id="UP001596512"/>
    </source>
</evidence>
<dbReference type="Proteomes" id="UP001596512">
    <property type="component" value="Unassembled WGS sequence"/>
</dbReference>
<sequence length="122" mass="12353">MPTAVRAVAEHFPPRITEPLRETADLLALGAAPADAWATAAACADLAPLARGARRSAQSGTALADLASGLAQRARERAADAAEARAQRAAVLIAGPLALCFLPAFLCLGIAPVVVGLATTLF</sequence>
<dbReference type="PANTHER" id="PTHR35007">
    <property type="entry name" value="INTEGRAL MEMBRANE PROTEIN-RELATED"/>
    <property type="match status" value="1"/>
</dbReference>
<organism evidence="8 9">
    <name type="scientific">Actinokineospora soli</name>
    <dbReference type="NCBI Taxonomy" id="1048753"/>
    <lineage>
        <taxon>Bacteria</taxon>
        <taxon>Bacillati</taxon>
        <taxon>Actinomycetota</taxon>
        <taxon>Actinomycetes</taxon>
        <taxon>Pseudonocardiales</taxon>
        <taxon>Pseudonocardiaceae</taxon>
        <taxon>Actinokineospora</taxon>
    </lineage>
</organism>
<name>A0ABW2TFT4_9PSEU</name>
<evidence type="ECO:0000256" key="2">
    <source>
        <dbReference type="ARBA" id="ARBA00022475"/>
    </source>
</evidence>
<protein>
    <submittedName>
        <fullName evidence="8">Type II secretion system F family protein</fullName>
    </submittedName>
</protein>
<keyword evidence="3 6" id="KW-0812">Transmembrane</keyword>
<evidence type="ECO:0000259" key="7">
    <source>
        <dbReference type="Pfam" id="PF00482"/>
    </source>
</evidence>
<gene>
    <name evidence="8" type="ORF">ACFQV2_01445</name>
</gene>
<dbReference type="EMBL" id="JBHTEY010000004">
    <property type="protein sequence ID" value="MFC7612519.1"/>
    <property type="molecule type" value="Genomic_DNA"/>
</dbReference>
<evidence type="ECO:0000256" key="6">
    <source>
        <dbReference type="SAM" id="Phobius"/>
    </source>
</evidence>
<evidence type="ECO:0000256" key="1">
    <source>
        <dbReference type="ARBA" id="ARBA00004651"/>
    </source>
</evidence>
<feature type="transmembrane region" description="Helical" evidence="6">
    <location>
        <begin position="91"/>
        <end position="118"/>
    </location>
</feature>
<proteinExistence type="predicted"/>
<reference evidence="9" key="1">
    <citation type="journal article" date="2019" name="Int. J. Syst. Evol. Microbiol.">
        <title>The Global Catalogue of Microorganisms (GCM) 10K type strain sequencing project: providing services to taxonomists for standard genome sequencing and annotation.</title>
        <authorList>
            <consortium name="The Broad Institute Genomics Platform"/>
            <consortium name="The Broad Institute Genome Sequencing Center for Infectious Disease"/>
            <person name="Wu L."/>
            <person name="Ma J."/>
        </authorList>
    </citation>
    <scope>NUCLEOTIDE SEQUENCE [LARGE SCALE GENOMIC DNA]</scope>
    <source>
        <strain evidence="9">JCM 17695</strain>
    </source>
</reference>
<keyword evidence="9" id="KW-1185">Reference proteome</keyword>
<evidence type="ECO:0000313" key="8">
    <source>
        <dbReference type="EMBL" id="MFC7612519.1"/>
    </source>
</evidence>
<evidence type="ECO:0000256" key="3">
    <source>
        <dbReference type="ARBA" id="ARBA00022692"/>
    </source>
</evidence>
<dbReference type="PANTHER" id="PTHR35007:SF3">
    <property type="entry name" value="POSSIBLE CONSERVED ALANINE RICH MEMBRANE PROTEIN"/>
    <property type="match status" value="1"/>
</dbReference>
<keyword evidence="5 6" id="KW-0472">Membrane</keyword>
<comment type="subcellular location">
    <subcellularLocation>
        <location evidence="1">Cell membrane</location>
        <topology evidence="1">Multi-pass membrane protein</topology>
    </subcellularLocation>
</comment>